<protein>
    <submittedName>
        <fullName evidence="4">Multidrug resistance protein MdtN</fullName>
    </submittedName>
</protein>
<feature type="domain" description="Multidrug resistance protein MdtA-like barrel-sandwich hybrid" evidence="3">
    <location>
        <begin position="77"/>
        <end position="257"/>
    </location>
</feature>
<dbReference type="SUPFAM" id="SSF111369">
    <property type="entry name" value="HlyD-like secretion proteins"/>
    <property type="match status" value="2"/>
</dbReference>
<name>A0A0P1IR43_9RHOB</name>
<sequence>MRFLRQSMTGLFLLAVSLGLLAAALQVFSQAVSERAGREQRAPQQRERVFTVNVQTAELQTIAPKLAVFGEVQSKRSLDIRSASSGTLVELNHNFRDGGRVKKGQVLAQLDTADAEDDLARARADLKAALSEVEDAERALELAREEWVASTEQKDLRARALTRQRDLESRGVGTAAAIETAELNFSNARQQELGNRRAVAQAEARVNQAGTSVERAQIAEIEASRNLSERQILAEFDGTLSGVTVVEGGLVSANERIAQLIDPMALEVSFRVSTAQYARMLNTEGALRQSDVSAVLNVSGLELIARGQVSRDSAAVGEGQTGRLIFATLDVAPGLKPGDFVSVFVDEAPLTNVVELPSSALDPQNQVLVVGEADRLEALPVTLLRRQGDKVLVSGSRELAGKSVVTQLTPLLGAGIRVKPVGDAVPESPAEPEMLELSEERRAKLLAFVEGNRRMPADRKERILEQLSQPAVPAQMVNRIEARMGS</sequence>
<evidence type="ECO:0000259" key="3">
    <source>
        <dbReference type="Pfam" id="PF25917"/>
    </source>
</evidence>
<proteinExistence type="predicted"/>
<dbReference type="EMBL" id="CYUE01000020">
    <property type="protein sequence ID" value="CUK26071.1"/>
    <property type="molecule type" value="Genomic_DNA"/>
</dbReference>
<dbReference type="Proteomes" id="UP000051184">
    <property type="component" value="Unassembled WGS sequence"/>
</dbReference>
<evidence type="ECO:0000313" key="4">
    <source>
        <dbReference type="EMBL" id="CUK26071.1"/>
    </source>
</evidence>
<keyword evidence="5" id="KW-1185">Reference proteome</keyword>
<dbReference type="PANTHER" id="PTHR30469:SF15">
    <property type="entry name" value="HLYD FAMILY OF SECRETION PROTEINS"/>
    <property type="match status" value="1"/>
</dbReference>
<dbReference type="AlphaFoldDB" id="A0A0P1IR43"/>
<dbReference type="Pfam" id="PF25917">
    <property type="entry name" value="BSH_RND"/>
    <property type="match status" value="1"/>
</dbReference>
<reference evidence="5" key="1">
    <citation type="submission" date="2015-09" db="EMBL/GenBank/DDBJ databases">
        <authorList>
            <person name="Rodrigo-Torres Lidia"/>
            <person name="Arahal R.David."/>
        </authorList>
    </citation>
    <scope>NUCLEOTIDE SEQUENCE [LARGE SCALE GENOMIC DNA]</scope>
    <source>
        <strain evidence="5">CECT 5114</strain>
    </source>
</reference>
<accession>A0A0P1IR43</accession>
<feature type="coiled-coil region" evidence="1">
    <location>
        <begin position="112"/>
        <end position="146"/>
    </location>
</feature>
<dbReference type="RefSeq" id="WP_058315017.1">
    <property type="nucleotide sequence ID" value="NZ_CYTO01000020.1"/>
</dbReference>
<evidence type="ECO:0000256" key="2">
    <source>
        <dbReference type="SAM" id="SignalP"/>
    </source>
</evidence>
<dbReference type="Gene3D" id="1.10.287.470">
    <property type="entry name" value="Helix hairpin bin"/>
    <property type="match status" value="2"/>
</dbReference>
<evidence type="ECO:0000256" key="1">
    <source>
        <dbReference type="SAM" id="Coils"/>
    </source>
</evidence>
<feature type="signal peptide" evidence="2">
    <location>
        <begin position="1"/>
        <end position="22"/>
    </location>
</feature>
<dbReference type="InterPro" id="IPR058625">
    <property type="entry name" value="MdtA-like_BSH"/>
</dbReference>
<gene>
    <name evidence="4" type="ORF">TA5114_01878</name>
</gene>
<feature type="chain" id="PRO_5006065524" evidence="2">
    <location>
        <begin position="23"/>
        <end position="486"/>
    </location>
</feature>
<dbReference type="OrthoDB" id="7626141at2"/>
<keyword evidence="1" id="KW-0175">Coiled coil</keyword>
<dbReference type="PROSITE" id="PS50890">
    <property type="entry name" value="PUA"/>
    <property type="match status" value="1"/>
</dbReference>
<organism evidence="4 5">
    <name type="scientific">Cognatishimia activa</name>
    <dbReference type="NCBI Taxonomy" id="1715691"/>
    <lineage>
        <taxon>Bacteria</taxon>
        <taxon>Pseudomonadati</taxon>
        <taxon>Pseudomonadota</taxon>
        <taxon>Alphaproteobacteria</taxon>
        <taxon>Rhodobacterales</taxon>
        <taxon>Paracoccaceae</taxon>
        <taxon>Cognatishimia</taxon>
    </lineage>
</organism>
<dbReference type="STRING" id="1715691.TA5113_02148"/>
<dbReference type="Gene3D" id="2.40.50.100">
    <property type="match status" value="2"/>
</dbReference>
<keyword evidence="2" id="KW-0732">Signal</keyword>
<dbReference type="Gene3D" id="2.40.30.170">
    <property type="match status" value="1"/>
</dbReference>
<dbReference type="PANTHER" id="PTHR30469">
    <property type="entry name" value="MULTIDRUG RESISTANCE PROTEIN MDTA"/>
    <property type="match status" value="1"/>
</dbReference>
<dbReference type="Gene3D" id="2.40.420.20">
    <property type="match status" value="1"/>
</dbReference>
<dbReference type="GO" id="GO:0015562">
    <property type="term" value="F:efflux transmembrane transporter activity"/>
    <property type="evidence" value="ECO:0007669"/>
    <property type="project" value="TreeGrafter"/>
</dbReference>
<evidence type="ECO:0000313" key="5">
    <source>
        <dbReference type="Proteomes" id="UP000051184"/>
    </source>
</evidence>
<dbReference type="GO" id="GO:1990281">
    <property type="term" value="C:efflux pump complex"/>
    <property type="evidence" value="ECO:0007669"/>
    <property type="project" value="TreeGrafter"/>
</dbReference>